<evidence type="ECO:0000256" key="5">
    <source>
        <dbReference type="ARBA" id="ARBA00013200"/>
    </source>
</evidence>
<evidence type="ECO:0000256" key="13">
    <source>
        <dbReference type="ARBA" id="ARBA00023136"/>
    </source>
</evidence>
<comment type="pathway">
    <text evidence="3 19">Cofactor biosynthesis; adenosylcobalamin biosynthesis; adenosylcobalamin from cob(II)yrinate a,c-diamide: step 7/7.</text>
</comment>
<dbReference type="GO" id="GO:0051073">
    <property type="term" value="F:adenosylcobinamide-GDP ribazoletransferase activity"/>
    <property type="evidence" value="ECO:0007669"/>
    <property type="project" value="UniProtKB-UniRule"/>
</dbReference>
<reference evidence="20" key="1">
    <citation type="journal article" date="2014" name="Genome Biol. Evol.">
        <title>Pangenome evidence for extensive interdomain horizontal transfer affecting lineage core and shell genes in uncultured planktonic thaumarchaeota and euryarchaeota.</title>
        <authorList>
            <person name="Deschamps P."/>
            <person name="Zivanovic Y."/>
            <person name="Moreira D."/>
            <person name="Rodriguez-Valera F."/>
            <person name="Lopez-Garcia P."/>
        </authorList>
    </citation>
    <scope>NUCLEOTIDE SEQUENCE</scope>
</reference>
<evidence type="ECO:0000256" key="1">
    <source>
        <dbReference type="ARBA" id="ARBA00001946"/>
    </source>
</evidence>
<evidence type="ECO:0000256" key="9">
    <source>
        <dbReference type="ARBA" id="ARBA00022679"/>
    </source>
</evidence>
<feature type="transmembrane region" description="Helical" evidence="19">
    <location>
        <begin position="58"/>
        <end position="80"/>
    </location>
</feature>
<dbReference type="HAMAP" id="MF_00719">
    <property type="entry name" value="CobS"/>
    <property type="match status" value="1"/>
</dbReference>
<dbReference type="AlphaFoldDB" id="A0A075FLM0"/>
<dbReference type="InterPro" id="IPR003805">
    <property type="entry name" value="CobS"/>
</dbReference>
<comment type="catalytic activity">
    <reaction evidence="18 19">
        <text>alpha-ribazole 5'-phosphate + adenosylcob(III)inamide-GDP = adenosylcob(III)alamin 5'-phosphate + GMP + H(+)</text>
        <dbReference type="Rhea" id="RHEA:23560"/>
        <dbReference type="ChEBI" id="CHEBI:15378"/>
        <dbReference type="ChEBI" id="CHEBI:57918"/>
        <dbReference type="ChEBI" id="CHEBI:58115"/>
        <dbReference type="ChEBI" id="CHEBI:60487"/>
        <dbReference type="ChEBI" id="CHEBI:60493"/>
        <dbReference type="EC" id="2.7.8.26"/>
    </reaction>
</comment>
<evidence type="ECO:0000313" key="20">
    <source>
        <dbReference type="EMBL" id="AIE92173.1"/>
    </source>
</evidence>
<keyword evidence="9 19" id="KW-0808">Transferase</keyword>
<keyword evidence="12 19" id="KW-1133">Transmembrane helix</keyword>
<evidence type="ECO:0000256" key="11">
    <source>
        <dbReference type="ARBA" id="ARBA00022842"/>
    </source>
</evidence>
<dbReference type="GO" id="GO:0009236">
    <property type="term" value="P:cobalamin biosynthetic process"/>
    <property type="evidence" value="ECO:0007669"/>
    <property type="project" value="UniProtKB-UniRule"/>
</dbReference>
<accession>A0A075FLM0</accession>
<comment type="subcellular location">
    <subcellularLocation>
        <location evidence="2 19">Cell membrane</location>
        <topology evidence="2 19">Multi-pass membrane protein</topology>
    </subcellularLocation>
</comment>
<keyword evidence="13 19" id="KW-0472">Membrane</keyword>
<sequence>MLKEITSVFSFLTIIPSNNTSLETVAKYMHIFPIIGIAIGLIIGSIGFGLSFFLDPLIVSLLVVASIAVITGIHHLDGLADFADGLMTRGTKEKKRKAMKDLSTGSAGITSIVLYVVGAIIALSLTSGYELFQAILLSEILAKFSMVLMASIGNSAAVGSNSPFMQIMKDKRRLAVASVITIIPLVVIGGTVGLILFGASIGVTLFLIGLSTRSFGGITGDVMGATNELTRLSSLLIFVSL</sequence>
<dbReference type="UniPathway" id="UPA00148">
    <property type="reaction ID" value="UER00238"/>
</dbReference>
<gene>
    <name evidence="19 20" type="primary">cobS</name>
    <name evidence="20" type="synonym">cobV</name>
</gene>
<evidence type="ECO:0000256" key="16">
    <source>
        <dbReference type="ARBA" id="ARBA00032853"/>
    </source>
</evidence>
<comment type="similarity">
    <text evidence="4 19">Belongs to the CobS family.</text>
</comment>
<dbReference type="PANTHER" id="PTHR34148">
    <property type="entry name" value="ADENOSYLCOBINAMIDE-GDP RIBAZOLETRANSFERASE"/>
    <property type="match status" value="1"/>
</dbReference>
<dbReference type="Pfam" id="PF02654">
    <property type="entry name" value="CobS"/>
    <property type="match status" value="1"/>
</dbReference>
<evidence type="ECO:0000256" key="18">
    <source>
        <dbReference type="ARBA" id="ARBA00049504"/>
    </source>
</evidence>
<dbReference type="PANTHER" id="PTHR34148:SF1">
    <property type="entry name" value="ADENOSYLCOBINAMIDE-GDP RIBAZOLETRANSFERASE"/>
    <property type="match status" value="1"/>
</dbReference>
<comment type="cofactor">
    <cofactor evidence="1 19">
        <name>Mg(2+)</name>
        <dbReference type="ChEBI" id="CHEBI:18420"/>
    </cofactor>
</comment>
<evidence type="ECO:0000256" key="6">
    <source>
        <dbReference type="ARBA" id="ARBA00015850"/>
    </source>
</evidence>
<feature type="transmembrane region" description="Helical" evidence="19">
    <location>
        <begin position="31"/>
        <end position="52"/>
    </location>
</feature>
<protein>
    <recommendedName>
        <fullName evidence="6 19">Adenosylcobinamide-GDP ribazoletransferase</fullName>
        <ecNumber evidence="5 19">2.7.8.26</ecNumber>
    </recommendedName>
    <alternativeName>
        <fullName evidence="16 19">Cobalamin synthase</fullName>
    </alternativeName>
    <alternativeName>
        <fullName evidence="15 19">Cobalamin-5'-phosphate synthase</fullName>
    </alternativeName>
</protein>
<evidence type="ECO:0000256" key="10">
    <source>
        <dbReference type="ARBA" id="ARBA00022692"/>
    </source>
</evidence>
<organism evidence="20">
    <name type="scientific">uncultured marine thaumarchaeote AD1000_20_B03</name>
    <dbReference type="NCBI Taxonomy" id="1455899"/>
    <lineage>
        <taxon>Archaea</taxon>
        <taxon>Nitrososphaerota</taxon>
        <taxon>environmental samples</taxon>
    </lineage>
</organism>
<evidence type="ECO:0000256" key="7">
    <source>
        <dbReference type="ARBA" id="ARBA00022475"/>
    </source>
</evidence>
<dbReference type="GO" id="GO:0005886">
    <property type="term" value="C:plasma membrane"/>
    <property type="evidence" value="ECO:0007669"/>
    <property type="project" value="UniProtKB-SubCell"/>
</dbReference>
<feature type="transmembrane region" description="Helical" evidence="19">
    <location>
        <begin position="131"/>
        <end position="153"/>
    </location>
</feature>
<dbReference type="NCBIfam" id="TIGR00317">
    <property type="entry name" value="cobS"/>
    <property type="match status" value="1"/>
</dbReference>
<evidence type="ECO:0000256" key="2">
    <source>
        <dbReference type="ARBA" id="ARBA00004651"/>
    </source>
</evidence>
<evidence type="ECO:0000256" key="19">
    <source>
        <dbReference type="HAMAP-Rule" id="MF_00719"/>
    </source>
</evidence>
<keyword evidence="8 19" id="KW-0169">Cobalamin biosynthesis</keyword>
<evidence type="ECO:0000256" key="15">
    <source>
        <dbReference type="ARBA" id="ARBA00032605"/>
    </source>
</evidence>
<evidence type="ECO:0000256" key="14">
    <source>
        <dbReference type="ARBA" id="ARBA00025228"/>
    </source>
</evidence>
<feature type="transmembrane region" description="Helical" evidence="19">
    <location>
        <begin position="101"/>
        <end position="125"/>
    </location>
</feature>
<evidence type="ECO:0000256" key="8">
    <source>
        <dbReference type="ARBA" id="ARBA00022573"/>
    </source>
</evidence>
<keyword evidence="10 19" id="KW-0812">Transmembrane</keyword>
<comment type="catalytic activity">
    <reaction evidence="17 19">
        <text>alpha-ribazole + adenosylcob(III)inamide-GDP = adenosylcob(III)alamin + GMP + H(+)</text>
        <dbReference type="Rhea" id="RHEA:16049"/>
        <dbReference type="ChEBI" id="CHEBI:10329"/>
        <dbReference type="ChEBI" id="CHEBI:15378"/>
        <dbReference type="ChEBI" id="CHEBI:18408"/>
        <dbReference type="ChEBI" id="CHEBI:58115"/>
        <dbReference type="ChEBI" id="CHEBI:60487"/>
        <dbReference type="EC" id="2.7.8.26"/>
    </reaction>
</comment>
<name>A0A075FLM0_9ARCH</name>
<evidence type="ECO:0000256" key="17">
    <source>
        <dbReference type="ARBA" id="ARBA00048623"/>
    </source>
</evidence>
<feature type="transmembrane region" description="Helical" evidence="19">
    <location>
        <begin position="174"/>
        <end position="207"/>
    </location>
</feature>
<evidence type="ECO:0000256" key="4">
    <source>
        <dbReference type="ARBA" id="ARBA00010561"/>
    </source>
</evidence>
<keyword evidence="7 19" id="KW-1003">Cell membrane</keyword>
<keyword evidence="11 19" id="KW-0460">Magnesium</keyword>
<dbReference type="EMBL" id="KF900359">
    <property type="protein sequence ID" value="AIE92173.1"/>
    <property type="molecule type" value="Genomic_DNA"/>
</dbReference>
<evidence type="ECO:0000256" key="12">
    <source>
        <dbReference type="ARBA" id="ARBA00022989"/>
    </source>
</evidence>
<proteinExistence type="inferred from homology"/>
<dbReference type="GO" id="GO:0008818">
    <property type="term" value="F:cobalamin 5'-phosphate synthase activity"/>
    <property type="evidence" value="ECO:0007669"/>
    <property type="project" value="UniProtKB-UniRule"/>
</dbReference>
<dbReference type="EC" id="2.7.8.26" evidence="5 19"/>
<evidence type="ECO:0000256" key="3">
    <source>
        <dbReference type="ARBA" id="ARBA00004663"/>
    </source>
</evidence>
<comment type="function">
    <text evidence="14 19">Joins adenosylcobinamide-GDP and alpha-ribazole to generate adenosylcobalamin (Ado-cobalamin). Also synthesizes adenosylcobalamin 5'-phosphate from adenosylcobinamide-GDP and alpha-ribazole 5'-phosphate.</text>
</comment>